<comment type="caution">
    <text evidence="2">The sequence shown here is derived from an EMBL/GenBank/DDBJ whole genome shotgun (WGS) entry which is preliminary data.</text>
</comment>
<evidence type="ECO:0000256" key="1">
    <source>
        <dbReference type="SAM" id="MobiDB-lite"/>
    </source>
</evidence>
<accession>A0AAW8FT30</accession>
<name>A0AAW8FT30_9ACTN</name>
<dbReference type="AlphaFoldDB" id="A0AAW8FT30"/>
<dbReference type="Proteomes" id="UP001234216">
    <property type="component" value="Unassembled WGS sequence"/>
</dbReference>
<evidence type="ECO:0000313" key="2">
    <source>
        <dbReference type="EMBL" id="MDQ0912555.1"/>
    </source>
</evidence>
<dbReference type="RefSeq" id="WP_306985021.1">
    <property type="nucleotide sequence ID" value="NZ_JAUSZV010000005.1"/>
</dbReference>
<feature type="compositionally biased region" description="Basic and acidic residues" evidence="1">
    <location>
        <begin position="43"/>
        <end position="52"/>
    </location>
</feature>
<reference evidence="2" key="1">
    <citation type="submission" date="2023-07" db="EMBL/GenBank/DDBJ databases">
        <title>Comparative genomics of wheat-associated soil bacteria to identify genetic determinants of phenazine resistance.</title>
        <authorList>
            <person name="Mouncey N."/>
        </authorList>
    </citation>
    <scope>NUCLEOTIDE SEQUENCE</scope>
    <source>
        <strain evidence="2">V4I22</strain>
    </source>
</reference>
<proteinExistence type="predicted"/>
<feature type="region of interest" description="Disordered" evidence="1">
    <location>
        <begin position="28"/>
        <end position="63"/>
    </location>
</feature>
<protein>
    <submittedName>
        <fullName evidence="2">Uncharacterized protein</fullName>
    </submittedName>
</protein>
<organism evidence="2 3">
    <name type="scientific">Streptomyces canus</name>
    <dbReference type="NCBI Taxonomy" id="58343"/>
    <lineage>
        <taxon>Bacteria</taxon>
        <taxon>Bacillati</taxon>
        <taxon>Actinomycetota</taxon>
        <taxon>Actinomycetes</taxon>
        <taxon>Kitasatosporales</taxon>
        <taxon>Streptomycetaceae</taxon>
        <taxon>Streptomyces</taxon>
        <taxon>Streptomyces aurantiacus group</taxon>
    </lineage>
</organism>
<dbReference type="EMBL" id="JAUSZV010000005">
    <property type="protein sequence ID" value="MDQ0912555.1"/>
    <property type="molecule type" value="Genomic_DNA"/>
</dbReference>
<feature type="compositionally biased region" description="Basic residues" evidence="1">
    <location>
        <begin position="53"/>
        <end position="63"/>
    </location>
</feature>
<sequence>MTLTKGANTVKFTASQLYNYDGTTIGLVHSGGGTDVRHRQHPGHQEEPDLAARRKGLTHSGSR</sequence>
<gene>
    <name evidence="2" type="ORF">QFZ22_008540</name>
</gene>
<evidence type="ECO:0000313" key="3">
    <source>
        <dbReference type="Proteomes" id="UP001234216"/>
    </source>
</evidence>